<gene>
    <name evidence="1" type="ORF">AB8B23_05875</name>
</gene>
<dbReference type="RefSeq" id="WP_369713847.1">
    <property type="nucleotide sequence ID" value="NZ_CP165646.1"/>
</dbReference>
<organism evidence="1">
    <name type="scientific">Leptotrichia mesophila</name>
    <dbReference type="NCBI Taxonomy" id="3239303"/>
    <lineage>
        <taxon>Bacteria</taxon>
        <taxon>Fusobacteriati</taxon>
        <taxon>Fusobacteriota</taxon>
        <taxon>Fusobacteriia</taxon>
        <taxon>Fusobacteriales</taxon>
        <taxon>Leptotrichiaceae</taxon>
        <taxon>Leptotrichia</taxon>
    </lineage>
</organism>
<protein>
    <submittedName>
        <fullName evidence="1">Uncharacterized protein</fullName>
    </submittedName>
</protein>
<evidence type="ECO:0000313" key="1">
    <source>
        <dbReference type="EMBL" id="XDU65682.1"/>
    </source>
</evidence>
<sequence length="46" mass="5429">MLDVKRQFNSFAFSENKLYSSIFYSATLDEEYVKIIEAYKNNIGKI</sequence>
<reference evidence="1" key="1">
    <citation type="submission" date="2024-07" db="EMBL/GenBank/DDBJ databases">
        <authorList>
            <person name="Li X.-J."/>
            <person name="Wang X."/>
        </authorList>
    </citation>
    <scope>NUCLEOTIDE SEQUENCE</scope>
    <source>
        <strain evidence="1">HSP-342</strain>
    </source>
</reference>
<dbReference type="EMBL" id="CP165646">
    <property type="protein sequence ID" value="XDU65682.1"/>
    <property type="molecule type" value="Genomic_DNA"/>
</dbReference>
<accession>A0AB39VEP2</accession>
<dbReference type="AlphaFoldDB" id="A0AB39VEP2"/>
<name>A0AB39VEP2_9FUSO</name>
<proteinExistence type="predicted"/>
<dbReference type="KEGG" id="lmes:AB8B23_05875"/>